<keyword evidence="2" id="KW-0472">Membrane</keyword>
<reference evidence="3" key="1">
    <citation type="submission" date="2021-01" db="EMBL/GenBank/DDBJ databases">
        <authorList>
            <person name="Corre E."/>
            <person name="Pelletier E."/>
            <person name="Niang G."/>
            <person name="Scheremetjew M."/>
            <person name="Finn R."/>
            <person name="Kale V."/>
            <person name="Holt S."/>
            <person name="Cochrane G."/>
            <person name="Meng A."/>
            <person name="Brown T."/>
            <person name="Cohen L."/>
        </authorList>
    </citation>
    <scope>NUCLEOTIDE SEQUENCE</scope>
    <source>
        <strain evidence="3">RCC856</strain>
    </source>
</reference>
<dbReference type="AlphaFoldDB" id="A0A7S2Z499"/>
<evidence type="ECO:0000256" key="2">
    <source>
        <dbReference type="SAM" id="Phobius"/>
    </source>
</evidence>
<name>A0A7S2Z499_9CHLO</name>
<feature type="transmembrane region" description="Helical" evidence="2">
    <location>
        <begin position="191"/>
        <end position="216"/>
    </location>
</feature>
<feature type="transmembrane region" description="Helical" evidence="2">
    <location>
        <begin position="36"/>
        <end position="57"/>
    </location>
</feature>
<keyword evidence="2" id="KW-0812">Transmembrane</keyword>
<accession>A0A7S2Z499</accession>
<sequence length="289" mass="32839">MSGRVVPGSGQGQGQGGRGVATWSASRVVKRFKVPLALWALGIFCMLFAPAPVKITAEMEARYQSKMDRVMEMTGDFTQVGKQLEQFDAELYKAKKFGWWFRSEDRKAVNEIKERMAPYEKELGALERERTKLEAEARNELGLWSEAGIREARDVFWSTYSRGKRQAQVGMMWDLVWELFRSDNYEDSVNFFFRILWIIVSNAVLFLITSSLVFVFKVVAVIRSFQPSLLSGLLFYALALLAAFSTVAGILSLVVGAAVGTGVVISKNARYLPQSNRRRQQRFVRHHQD</sequence>
<evidence type="ECO:0000256" key="1">
    <source>
        <dbReference type="SAM" id="Coils"/>
    </source>
</evidence>
<proteinExistence type="predicted"/>
<feature type="transmembrane region" description="Helical" evidence="2">
    <location>
        <begin position="236"/>
        <end position="265"/>
    </location>
</feature>
<organism evidence="3">
    <name type="scientific">Chloropicon laureae</name>
    <dbReference type="NCBI Taxonomy" id="464258"/>
    <lineage>
        <taxon>Eukaryota</taxon>
        <taxon>Viridiplantae</taxon>
        <taxon>Chlorophyta</taxon>
        <taxon>Chloropicophyceae</taxon>
        <taxon>Chloropicales</taxon>
        <taxon>Chloropicaceae</taxon>
        <taxon>Chloropicon</taxon>
    </lineage>
</organism>
<protein>
    <submittedName>
        <fullName evidence="3">Uncharacterized protein</fullName>
    </submittedName>
</protein>
<feature type="coiled-coil region" evidence="1">
    <location>
        <begin position="109"/>
        <end position="143"/>
    </location>
</feature>
<evidence type="ECO:0000313" key="3">
    <source>
        <dbReference type="EMBL" id="CAE0020422.1"/>
    </source>
</evidence>
<keyword evidence="1" id="KW-0175">Coiled coil</keyword>
<dbReference type="EMBL" id="HBHU01007670">
    <property type="protein sequence ID" value="CAE0020422.1"/>
    <property type="molecule type" value="Transcribed_RNA"/>
</dbReference>
<keyword evidence="2" id="KW-1133">Transmembrane helix</keyword>
<gene>
    <name evidence="3" type="ORF">CLAU1311_LOCUS4965</name>
</gene>